<name>A0A919TA62_9ACTN</name>
<reference evidence="2 3" key="1">
    <citation type="submission" date="2021-03" db="EMBL/GenBank/DDBJ databases">
        <title>Whole genome shotgun sequence of Actinoplanes toevensis NBRC 105298.</title>
        <authorList>
            <person name="Komaki H."/>
            <person name="Tamura T."/>
        </authorList>
    </citation>
    <scope>NUCLEOTIDE SEQUENCE [LARGE SCALE GENOMIC DNA]</scope>
    <source>
        <strain evidence="2 3">NBRC 105298</strain>
    </source>
</reference>
<evidence type="ECO:0000256" key="1">
    <source>
        <dbReference type="SAM" id="MobiDB-lite"/>
    </source>
</evidence>
<comment type="caution">
    <text evidence="2">The sequence shown here is derived from an EMBL/GenBank/DDBJ whole genome shotgun (WGS) entry which is preliminary data.</text>
</comment>
<organism evidence="2 3">
    <name type="scientific">Paractinoplanes toevensis</name>
    <dbReference type="NCBI Taxonomy" id="571911"/>
    <lineage>
        <taxon>Bacteria</taxon>
        <taxon>Bacillati</taxon>
        <taxon>Actinomycetota</taxon>
        <taxon>Actinomycetes</taxon>
        <taxon>Micromonosporales</taxon>
        <taxon>Micromonosporaceae</taxon>
        <taxon>Paractinoplanes</taxon>
    </lineage>
</organism>
<proteinExistence type="predicted"/>
<evidence type="ECO:0000313" key="3">
    <source>
        <dbReference type="Proteomes" id="UP000677082"/>
    </source>
</evidence>
<dbReference type="AlphaFoldDB" id="A0A919TA62"/>
<gene>
    <name evidence="2" type="ORF">Ato02nite_040370</name>
</gene>
<evidence type="ECO:0000313" key="2">
    <source>
        <dbReference type="EMBL" id="GIM92244.1"/>
    </source>
</evidence>
<dbReference type="EMBL" id="BOQN01000052">
    <property type="protein sequence ID" value="GIM92244.1"/>
    <property type="molecule type" value="Genomic_DNA"/>
</dbReference>
<feature type="region of interest" description="Disordered" evidence="1">
    <location>
        <begin position="32"/>
        <end position="67"/>
    </location>
</feature>
<dbReference type="Proteomes" id="UP000677082">
    <property type="component" value="Unassembled WGS sequence"/>
</dbReference>
<protein>
    <submittedName>
        <fullName evidence="2">Uncharacterized protein</fullName>
    </submittedName>
</protein>
<sequence>MLIAQKQHIDAHLAIELGVVRRFRLLVRRLGHPAGPCSPDGENLARSGQDSDASSGRPLTWYAVHTP</sequence>
<keyword evidence="3" id="KW-1185">Reference proteome</keyword>
<accession>A0A919TA62</accession>